<evidence type="ECO:0000313" key="5">
    <source>
        <dbReference type="Proteomes" id="UP000008207"/>
    </source>
</evidence>
<evidence type="ECO:0000256" key="1">
    <source>
        <dbReference type="ARBA" id="ARBA00022908"/>
    </source>
</evidence>
<organism evidence="4 5">
    <name type="scientific">Methylobacterium nodulans (strain LMG 21967 / CNCM I-2342 / ORS 2060)</name>
    <dbReference type="NCBI Taxonomy" id="460265"/>
    <lineage>
        <taxon>Bacteria</taxon>
        <taxon>Pseudomonadati</taxon>
        <taxon>Pseudomonadota</taxon>
        <taxon>Alphaproteobacteria</taxon>
        <taxon>Hyphomicrobiales</taxon>
        <taxon>Methylobacteriaceae</taxon>
        <taxon>Methylobacterium</taxon>
    </lineage>
</organism>
<dbReference type="InterPro" id="IPR002104">
    <property type="entry name" value="Integrase_catalytic"/>
</dbReference>
<dbReference type="SUPFAM" id="SSF56349">
    <property type="entry name" value="DNA breaking-rejoining enzymes"/>
    <property type="match status" value="1"/>
</dbReference>
<accession>B8IRT3</accession>
<dbReference type="Pfam" id="PF00589">
    <property type="entry name" value="Phage_integrase"/>
    <property type="match status" value="1"/>
</dbReference>
<evidence type="ECO:0000259" key="3">
    <source>
        <dbReference type="PROSITE" id="PS51898"/>
    </source>
</evidence>
<dbReference type="KEGG" id="mno:Mnod_5804"/>
<dbReference type="InterPro" id="IPR050090">
    <property type="entry name" value="Tyrosine_recombinase_XerCD"/>
</dbReference>
<dbReference type="Proteomes" id="UP000008207">
    <property type="component" value="Chromosome"/>
</dbReference>
<dbReference type="AlphaFoldDB" id="B8IRT3"/>
<evidence type="ECO:0000313" key="4">
    <source>
        <dbReference type="EMBL" id="ACL60633.1"/>
    </source>
</evidence>
<dbReference type="GO" id="GO:0003677">
    <property type="term" value="F:DNA binding"/>
    <property type="evidence" value="ECO:0007669"/>
    <property type="project" value="InterPro"/>
</dbReference>
<dbReference type="eggNOG" id="COG0582">
    <property type="taxonomic scope" value="Bacteria"/>
</dbReference>
<keyword evidence="2" id="KW-0233">DNA recombination</keyword>
<feature type="domain" description="Tyr recombinase" evidence="3">
    <location>
        <begin position="210"/>
        <end position="413"/>
    </location>
</feature>
<dbReference type="InterPro" id="IPR011010">
    <property type="entry name" value="DNA_brk_join_enz"/>
</dbReference>
<dbReference type="GO" id="GO:0015074">
    <property type="term" value="P:DNA integration"/>
    <property type="evidence" value="ECO:0007669"/>
    <property type="project" value="UniProtKB-KW"/>
</dbReference>
<sequence length="417" mass="46574">MPGRKAKPPRLYLRERAGRDPVWVVLHRGAEISTECGPDDHSGAARFLAAYIGRRHQSTLGSHSPADLVITDVLTFYAKAKSPGDDAGKDAIGRYDELLAYIAKLLEFWGDKPVEAIKGATCREYVTWRTAQPLKGARKGAALGKRVTAATARRDLEVLRAAVNLYHAEYTLTAVPKVTLPPKAGARERWLTRSEAARLLGAACGLVWDPLLGQWKRDEAGRIVLRDRVTRTRRRHIRRFILIGLYTGTRHEAVERLQWHPNTTGGWIDLERGRIYRRGIGERESRKRRPPAKIAHRLMAHLRRWAEIDAKPEPASERRKSLREAPTIYVIHRTDGSPLSTPIRTGWEGCLADAGLELGIVPHVLRHTAATWLMQAGVDPWEAAGMLGMTIETLQTTYGHHHPDFQEGAAGAFGGCR</sequence>
<dbReference type="OrthoDB" id="9808346at2"/>
<dbReference type="PANTHER" id="PTHR30349:SF88">
    <property type="entry name" value="BLL1584 PROTEIN"/>
    <property type="match status" value="1"/>
</dbReference>
<name>B8IRT3_METNO</name>
<dbReference type="GO" id="GO:0006310">
    <property type="term" value="P:DNA recombination"/>
    <property type="evidence" value="ECO:0007669"/>
    <property type="project" value="UniProtKB-KW"/>
</dbReference>
<gene>
    <name evidence="4" type="ordered locus">Mnod_5804</name>
</gene>
<proteinExistence type="predicted"/>
<dbReference type="PROSITE" id="PS51898">
    <property type="entry name" value="TYR_RECOMBINASE"/>
    <property type="match status" value="1"/>
</dbReference>
<keyword evidence="5" id="KW-1185">Reference proteome</keyword>
<dbReference type="HOGENOM" id="CLU_027562_17_7_5"/>
<protein>
    <submittedName>
        <fullName evidence="4">Integrase family protein</fullName>
    </submittedName>
</protein>
<keyword evidence="1" id="KW-0229">DNA integration</keyword>
<evidence type="ECO:0000256" key="2">
    <source>
        <dbReference type="ARBA" id="ARBA00023172"/>
    </source>
</evidence>
<reference evidence="4 5" key="1">
    <citation type="submission" date="2009-01" db="EMBL/GenBank/DDBJ databases">
        <title>Complete sequence of chromosome of Methylobacterium nodulans ORS 2060.</title>
        <authorList>
            <consortium name="US DOE Joint Genome Institute"/>
            <person name="Lucas S."/>
            <person name="Copeland A."/>
            <person name="Lapidus A."/>
            <person name="Glavina del Rio T."/>
            <person name="Dalin E."/>
            <person name="Tice H."/>
            <person name="Bruce D."/>
            <person name="Goodwin L."/>
            <person name="Pitluck S."/>
            <person name="Sims D."/>
            <person name="Brettin T."/>
            <person name="Detter J.C."/>
            <person name="Han C."/>
            <person name="Larimer F."/>
            <person name="Land M."/>
            <person name="Hauser L."/>
            <person name="Kyrpides N."/>
            <person name="Ivanova N."/>
            <person name="Marx C.J."/>
            <person name="Richardson P."/>
        </authorList>
    </citation>
    <scope>NUCLEOTIDE SEQUENCE [LARGE SCALE GENOMIC DNA]</scope>
    <source>
        <strain evidence="5">LMG 21967 / CNCM I-2342 / ORS 2060</strain>
    </source>
</reference>
<dbReference type="STRING" id="460265.Mnod_5804"/>
<dbReference type="PANTHER" id="PTHR30349">
    <property type="entry name" value="PHAGE INTEGRASE-RELATED"/>
    <property type="match status" value="1"/>
</dbReference>
<dbReference type="InterPro" id="IPR013762">
    <property type="entry name" value="Integrase-like_cat_sf"/>
</dbReference>
<dbReference type="EMBL" id="CP001349">
    <property type="protein sequence ID" value="ACL60633.1"/>
    <property type="molecule type" value="Genomic_DNA"/>
</dbReference>
<dbReference type="Gene3D" id="1.10.443.10">
    <property type="entry name" value="Intergrase catalytic core"/>
    <property type="match status" value="1"/>
</dbReference>